<evidence type="ECO:0000256" key="5">
    <source>
        <dbReference type="ARBA" id="ARBA00022630"/>
    </source>
</evidence>
<feature type="non-terminal residue" evidence="12">
    <location>
        <position position="1"/>
    </location>
</feature>
<comment type="similarity">
    <text evidence="3 9">Belongs to the squalene monooxygenase family.</text>
</comment>
<keyword evidence="5 9" id="KW-0285">Flavoprotein</keyword>
<dbReference type="GO" id="GO:0016126">
    <property type="term" value="P:sterol biosynthetic process"/>
    <property type="evidence" value="ECO:0007669"/>
    <property type="project" value="UniProtKB-UniRule"/>
</dbReference>
<dbReference type="Pfam" id="PF08491">
    <property type="entry name" value="SE"/>
    <property type="match status" value="1"/>
</dbReference>
<feature type="transmembrane region" description="Helical" evidence="10">
    <location>
        <begin position="400"/>
        <end position="417"/>
    </location>
</feature>
<keyword evidence="10" id="KW-1133">Transmembrane helix</keyword>
<dbReference type="EMBL" id="AMQN01001382">
    <property type="status" value="NOT_ANNOTATED_CDS"/>
    <property type="molecule type" value="Genomic_DNA"/>
</dbReference>
<dbReference type="GO" id="GO:0050660">
    <property type="term" value="F:flavin adenine dinucleotide binding"/>
    <property type="evidence" value="ECO:0007669"/>
    <property type="project" value="UniProtKB-UniRule"/>
</dbReference>
<dbReference type="AlphaFoldDB" id="R7UEP9"/>
<evidence type="ECO:0000256" key="9">
    <source>
        <dbReference type="RuleBase" id="RU367121"/>
    </source>
</evidence>
<dbReference type="Gene3D" id="3.50.50.60">
    <property type="entry name" value="FAD/NAD(P)-binding domain"/>
    <property type="match status" value="1"/>
</dbReference>
<comment type="cofactor">
    <cofactor evidence="1 9">
        <name>FAD</name>
        <dbReference type="ChEBI" id="CHEBI:57692"/>
    </cofactor>
</comment>
<feature type="transmembrane region" description="Helical" evidence="10">
    <location>
        <begin position="12"/>
        <end position="29"/>
    </location>
</feature>
<name>R7UEP9_CAPTE</name>
<dbReference type="InterPro" id="IPR040125">
    <property type="entry name" value="Squalene_monox"/>
</dbReference>
<sequence>SESNYSDQKPEVVIIGSGILGSAMAAVLAKDGRKVTVIERDLKEPDRIVGELLQPGGCIALRKLGLGECLEGFDAHTIKGYVIHYEGGKRVDIPYPETQEALGKAFHHGRFVMALRKAAMAEPNTTYIEGSVEKLIEENGVVKGVEYKQKDTGELKTIYAPLTVVADGCFSKFRKDLVVDKPEVRSHFIGMVLDNCPQARPNHAELVLGGQNPVLVYQISSNHTRVLVDVSGGMPRDVKSYFNETVYPILPDHLKDSFHEATMNGRIRSMPNSFLPPCPIEKAGVLCLGDAFNMRHPLTGGGMTVAFSDIVIADGLFKGIPDFADHPTVQSAVSELYSIRKSSHSFVVNVLSMALYELFAASDADLSALKTACFAYFDLGGECVSGPVALLSVMKPKPHILLGHFFAVALYAVYFTIRSQGIFGIHRGIIKSACIFTKACRVIFPLVWSETKSVVRYY</sequence>
<dbReference type="FunFam" id="3.50.50.60:FF:000662">
    <property type="entry name" value="Uncharacterized protein"/>
    <property type="match status" value="1"/>
</dbReference>
<comment type="function">
    <text evidence="9">Catalyzes the stereospecific oxidation of squalene to (S)-2,3-epoxysqualene, and is considered to be a rate-limiting enzyme in steroid biosynthesis.</text>
</comment>
<evidence type="ECO:0000256" key="2">
    <source>
        <dbReference type="ARBA" id="ARBA00004370"/>
    </source>
</evidence>
<dbReference type="PRINTS" id="PR00420">
    <property type="entry name" value="RNGMNOXGNASE"/>
</dbReference>
<dbReference type="EnsemblMetazoa" id="CapteT127930">
    <property type="protein sequence ID" value="CapteP127930"/>
    <property type="gene ID" value="CapteG127930"/>
</dbReference>
<dbReference type="STRING" id="283909.R7UEP9"/>
<evidence type="ECO:0000313" key="13">
    <source>
        <dbReference type="EnsemblMetazoa" id="CapteP127930"/>
    </source>
</evidence>
<keyword evidence="10" id="KW-0812">Transmembrane</keyword>
<keyword evidence="7 9" id="KW-0560">Oxidoreductase</keyword>
<evidence type="ECO:0000256" key="3">
    <source>
        <dbReference type="ARBA" id="ARBA00008802"/>
    </source>
</evidence>
<evidence type="ECO:0000256" key="6">
    <source>
        <dbReference type="ARBA" id="ARBA00022827"/>
    </source>
</evidence>
<keyword evidence="14" id="KW-1185">Reference proteome</keyword>
<dbReference type="HOGENOM" id="CLU_026390_0_0_1"/>
<proteinExistence type="inferred from homology"/>
<dbReference type="GO" id="GO:0008203">
    <property type="term" value="P:cholesterol metabolic process"/>
    <property type="evidence" value="ECO:0007669"/>
    <property type="project" value="TreeGrafter"/>
</dbReference>
<evidence type="ECO:0000256" key="1">
    <source>
        <dbReference type="ARBA" id="ARBA00001974"/>
    </source>
</evidence>
<dbReference type="InterPro" id="IPR013698">
    <property type="entry name" value="Squalene_epoxidase"/>
</dbReference>
<accession>R7UEP9</accession>
<evidence type="ECO:0000256" key="4">
    <source>
        <dbReference type="ARBA" id="ARBA00012312"/>
    </source>
</evidence>
<keyword evidence="6 9" id="KW-0274">FAD</keyword>
<keyword evidence="9" id="KW-0256">Endoplasmic reticulum</keyword>
<dbReference type="GO" id="GO:0005789">
    <property type="term" value="C:endoplasmic reticulum membrane"/>
    <property type="evidence" value="ECO:0007669"/>
    <property type="project" value="UniProtKB-SubCell"/>
</dbReference>
<evidence type="ECO:0000313" key="14">
    <source>
        <dbReference type="Proteomes" id="UP000014760"/>
    </source>
</evidence>
<dbReference type="PANTHER" id="PTHR10835:SF0">
    <property type="entry name" value="SQUALENE MONOOXYGENASE"/>
    <property type="match status" value="1"/>
</dbReference>
<organism evidence="12">
    <name type="scientific">Capitella teleta</name>
    <name type="common">Polychaete worm</name>
    <dbReference type="NCBI Taxonomy" id="283909"/>
    <lineage>
        <taxon>Eukaryota</taxon>
        <taxon>Metazoa</taxon>
        <taxon>Spiralia</taxon>
        <taxon>Lophotrochozoa</taxon>
        <taxon>Annelida</taxon>
        <taxon>Polychaeta</taxon>
        <taxon>Sedentaria</taxon>
        <taxon>Scolecida</taxon>
        <taxon>Capitellidae</taxon>
        <taxon>Capitella</taxon>
    </lineage>
</organism>
<evidence type="ECO:0000256" key="10">
    <source>
        <dbReference type="SAM" id="Phobius"/>
    </source>
</evidence>
<dbReference type="SUPFAM" id="SSF51905">
    <property type="entry name" value="FAD/NAD(P)-binding domain"/>
    <property type="match status" value="1"/>
</dbReference>
<feature type="domain" description="Squalene epoxidase" evidence="11">
    <location>
        <begin position="160"/>
        <end position="428"/>
    </location>
</feature>
<dbReference type="OrthoDB" id="1678617at2759"/>
<keyword evidence="8 9" id="KW-0472">Membrane</keyword>
<dbReference type="EC" id="1.14.14.17" evidence="4 9"/>
<comment type="catalytic activity">
    <reaction evidence="9">
        <text>squalene + reduced [NADPH--hemoprotein reductase] + O2 = (S)-2,3-epoxysqualene + oxidized [NADPH--hemoprotein reductase] + H2O + H(+)</text>
        <dbReference type="Rhea" id="RHEA:25282"/>
        <dbReference type="Rhea" id="RHEA-COMP:11964"/>
        <dbReference type="Rhea" id="RHEA-COMP:11965"/>
        <dbReference type="ChEBI" id="CHEBI:15377"/>
        <dbReference type="ChEBI" id="CHEBI:15378"/>
        <dbReference type="ChEBI" id="CHEBI:15379"/>
        <dbReference type="ChEBI" id="CHEBI:15440"/>
        <dbReference type="ChEBI" id="CHEBI:15441"/>
        <dbReference type="ChEBI" id="CHEBI:57618"/>
        <dbReference type="ChEBI" id="CHEBI:58210"/>
        <dbReference type="EC" id="1.14.14.17"/>
    </reaction>
</comment>
<evidence type="ECO:0000259" key="11">
    <source>
        <dbReference type="Pfam" id="PF08491"/>
    </source>
</evidence>
<evidence type="ECO:0000313" key="12">
    <source>
        <dbReference type="EMBL" id="ELU04561.1"/>
    </source>
</evidence>
<dbReference type="InterPro" id="IPR036188">
    <property type="entry name" value="FAD/NAD-bd_sf"/>
</dbReference>
<dbReference type="PANTHER" id="PTHR10835">
    <property type="entry name" value="SQUALENE MONOOXYGENASE"/>
    <property type="match status" value="1"/>
</dbReference>
<dbReference type="Proteomes" id="UP000014760">
    <property type="component" value="Unassembled WGS sequence"/>
</dbReference>
<evidence type="ECO:0000256" key="8">
    <source>
        <dbReference type="ARBA" id="ARBA00023136"/>
    </source>
</evidence>
<reference evidence="13" key="3">
    <citation type="submission" date="2015-06" db="UniProtKB">
        <authorList>
            <consortium name="EnsemblMetazoa"/>
        </authorList>
    </citation>
    <scope>IDENTIFICATION</scope>
</reference>
<gene>
    <name evidence="12" type="ORF">CAPTEDRAFT_127930</name>
</gene>
<dbReference type="OMA" id="AKRTFYW"/>
<dbReference type="EMBL" id="KB302197">
    <property type="protein sequence ID" value="ELU04561.1"/>
    <property type="molecule type" value="Genomic_DNA"/>
</dbReference>
<dbReference type="GO" id="GO:0004506">
    <property type="term" value="F:squalene monooxygenase activity"/>
    <property type="evidence" value="ECO:0007669"/>
    <property type="project" value="UniProtKB-UniRule"/>
</dbReference>
<comment type="subcellular location">
    <subcellularLocation>
        <location evidence="9">Endoplasmic reticulum membrane</location>
        <topology evidence="9">Peripheral membrane protein</topology>
    </subcellularLocation>
    <subcellularLocation>
        <location evidence="2">Membrane</location>
    </subcellularLocation>
</comment>
<protein>
    <recommendedName>
        <fullName evidence="4 9">Squalene monooxygenase</fullName>
        <ecNumber evidence="4 9">1.14.14.17</ecNumber>
    </recommendedName>
</protein>
<dbReference type="UniPathway" id="UPA00767">
    <property type="reaction ID" value="UER00752"/>
</dbReference>
<reference evidence="14" key="1">
    <citation type="submission" date="2012-12" db="EMBL/GenBank/DDBJ databases">
        <authorList>
            <person name="Hellsten U."/>
            <person name="Grimwood J."/>
            <person name="Chapman J.A."/>
            <person name="Shapiro H."/>
            <person name="Aerts A."/>
            <person name="Otillar R.P."/>
            <person name="Terry A.Y."/>
            <person name="Boore J.L."/>
            <person name="Simakov O."/>
            <person name="Marletaz F."/>
            <person name="Cho S.-J."/>
            <person name="Edsinger-Gonzales E."/>
            <person name="Havlak P."/>
            <person name="Kuo D.-H."/>
            <person name="Larsson T."/>
            <person name="Lv J."/>
            <person name="Arendt D."/>
            <person name="Savage R."/>
            <person name="Osoegawa K."/>
            <person name="de Jong P."/>
            <person name="Lindberg D.R."/>
            <person name="Seaver E.C."/>
            <person name="Weisblat D.A."/>
            <person name="Putnam N.H."/>
            <person name="Grigoriev I.V."/>
            <person name="Rokhsar D.S."/>
        </authorList>
    </citation>
    <scope>NUCLEOTIDE SEQUENCE</scope>
    <source>
        <strain evidence="14">I ESC-2004</strain>
    </source>
</reference>
<evidence type="ECO:0000256" key="7">
    <source>
        <dbReference type="ARBA" id="ARBA00023002"/>
    </source>
</evidence>
<dbReference type="Pfam" id="PF13450">
    <property type="entry name" value="NAD_binding_8"/>
    <property type="match status" value="1"/>
</dbReference>
<reference evidence="12 14" key="2">
    <citation type="journal article" date="2013" name="Nature">
        <title>Insights into bilaterian evolution from three spiralian genomes.</title>
        <authorList>
            <person name="Simakov O."/>
            <person name="Marletaz F."/>
            <person name="Cho S.J."/>
            <person name="Edsinger-Gonzales E."/>
            <person name="Havlak P."/>
            <person name="Hellsten U."/>
            <person name="Kuo D.H."/>
            <person name="Larsson T."/>
            <person name="Lv J."/>
            <person name="Arendt D."/>
            <person name="Savage R."/>
            <person name="Osoegawa K."/>
            <person name="de Jong P."/>
            <person name="Grimwood J."/>
            <person name="Chapman J.A."/>
            <person name="Shapiro H."/>
            <person name="Aerts A."/>
            <person name="Otillar R.P."/>
            <person name="Terry A.Y."/>
            <person name="Boore J.L."/>
            <person name="Grigoriev I.V."/>
            <person name="Lindberg D.R."/>
            <person name="Seaver E.C."/>
            <person name="Weisblat D.A."/>
            <person name="Putnam N.H."/>
            <person name="Rokhsar D.S."/>
        </authorList>
    </citation>
    <scope>NUCLEOTIDE SEQUENCE</scope>
    <source>
        <strain evidence="12 14">I ESC-2004</strain>
    </source>
</reference>